<keyword evidence="3" id="KW-1185">Reference proteome</keyword>
<dbReference type="InterPro" id="IPR029062">
    <property type="entry name" value="Class_I_gatase-like"/>
</dbReference>
<dbReference type="InterPro" id="IPR004143">
    <property type="entry name" value="BPL_LPL_catalytic"/>
</dbReference>
<protein>
    <submittedName>
        <fullName evidence="2">Class II aaRS and biotin synthetase</fullName>
    </submittedName>
</protein>
<accession>A0A4P9ZET6</accession>
<dbReference type="Gene3D" id="3.30.930.10">
    <property type="entry name" value="Bira Bifunctional Protein, Domain 2"/>
    <property type="match status" value="1"/>
</dbReference>
<dbReference type="PANTHER" id="PTHR12835">
    <property type="entry name" value="BIOTIN PROTEIN LIGASE"/>
    <property type="match status" value="1"/>
</dbReference>
<dbReference type="EMBL" id="ML004449">
    <property type="protein sequence ID" value="RKP30952.1"/>
    <property type="molecule type" value="Genomic_DNA"/>
</dbReference>
<dbReference type="AlphaFoldDB" id="A0A4P9ZET6"/>
<evidence type="ECO:0000313" key="3">
    <source>
        <dbReference type="Proteomes" id="UP000268321"/>
    </source>
</evidence>
<dbReference type="GO" id="GO:0005737">
    <property type="term" value="C:cytoplasm"/>
    <property type="evidence" value="ECO:0007669"/>
    <property type="project" value="TreeGrafter"/>
</dbReference>
<dbReference type="Pfam" id="PF09825">
    <property type="entry name" value="BPL_N"/>
    <property type="match status" value="1"/>
</dbReference>
<dbReference type="Pfam" id="PF03099">
    <property type="entry name" value="BPL_LplA_LipB"/>
    <property type="match status" value="1"/>
</dbReference>
<evidence type="ECO:0000313" key="2">
    <source>
        <dbReference type="EMBL" id="RKP30952.1"/>
    </source>
</evidence>
<dbReference type="Proteomes" id="UP000268321">
    <property type="component" value="Unassembled WGS sequence"/>
</dbReference>
<sequence>MNVLVYSGRGSTIESIKHAVDLLRQCLLPYYAVITISESALLKEPWISKSSLLVIPGGADLPYCSALNGAGNERISRFVRGGGKFLGLCAGGYYALARVEFEVGNAEMEVSGARELAFYPGTSRGCVYRTFVYGSHAGVRAAELKVNVGALPRECPENVVAYYNGGGMFVDASKHRGVEVLARYTGPIDIPEDEDRAAVVYCKVGNGDVVLSGVHPEFAPALIKPGADDHAFQQAVDKLRLVDSGRRQFLAGCLAKLGLRVNTDGAASVPRLTPLYILSYSDPLRAIRLWEDLHQNLDFVGRETFEDAHDTFVFHREDEDELQYARGGTDDLFDDVVSGRKHVQILTSQQLPDARNTPYFSMHAYFEQLCALYDANNIGADGRSFGSLLCYGEVVTLTNTLLDANPGWLQYVPTGFTFTATTQIAGRGRGGNVWINPNGVMATSLVFRVRAGATQSSSIVTLQYLCALALVELVLGYGSTTQGVGVGYDDMPVRLKWPNDIYALKPEFYGTISDKDEVCATLDGHERRWAKISGSLVNSQFIDGEFVLVWGGGINVLNEAPTTSLNLVLARLIELRAQSGLPPLPEYRHEALLARVVYTMGRFFEVFQHSGLHPFLQLYYKRWLHLHQRVKVDANGDGRTRDCQIQGISADHGMLIAEDVHTREVLELQPDGNSFDVFNGLVYKKRQ</sequence>
<dbReference type="InterPro" id="IPR019197">
    <property type="entry name" value="Biotin-prot_ligase_N"/>
</dbReference>
<dbReference type="PANTHER" id="PTHR12835:SF5">
    <property type="entry name" value="BIOTIN--PROTEIN LIGASE"/>
    <property type="match status" value="1"/>
</dbReference>
<dbReference type="OrthoDB" id="10250105at2759"/>
<proteinExistence type="predicted"/>
<reference evidence="3" key="1">
    <citation type="journal article" date="2018" name="Nat. Microbiol.">
        <title>Leveraging single-cell genomics to expand the fungal tree of life.</title>
        <authorList>
            <person name="Ahrendt S.R."/>
            <person name="Quandt C.A."/>
            <person name="Ciobanu D."/>
            <person name="Clum A."/>
            <person name="Salamov A."/>
            <person name="Andreopoulos B."/>
            <person name="Cheng J.F."/>
            <person name="Woyke T."/>
            <person name="Pelin A."/>
            <person name="Henrissat B."/>
            <person name="Reynolds N.K."/>
            <person name="Benny G.L."/>
            <person name="Smith M.E."/>
            <person name="James T.Y."/>
            <person name="Grigoriev I.V."/>
        </authorList>
    </citation>
    <scope>NUCLEOTIDE SEQUENCE [LARGE SCALE GENOMIC DNA]</scope>
    <source>
        <strain evidence="3">Baker2002</strain>
    </source>
</reference>
<feature type="domain" description="BPL/LPL catalytic" evidence="1">
    <location>
        <begin position="374"/>
        <end position="608"/>
    </location>
</feature>
<dbReference type="SUPFAM" id="SSF55681">
    <property type="entry name" value="Class II aaRS and biotin synthetases"/>
    <property type="match status" value="1"/>
</dbReference>
<dbReference type="CDD" id="cd03144">
    <property type="entry name" value="GATase1_ScBLP_like"/>
    <property type="match status" value="1"/>
</dbReference>
<gene>
    <name evidence="2" type="ORF">METBISCDRAFT_15178</name>
</gene>
<organism evidence="2 3">
    <name type="scientific">Metschnikowia bicuspidata</name>
    <dbReference type="NCBI Taxonomy" id="27322"/>
    <lineage>
        <taxon>Eukaryota</taxon>
        <taxon>Fungi</taxon>
        <taxon>Dikarya</taxon>
        <taxon>Ascomycota</taxon>
        <taxon>Saccharomycotina</taxon>
        <taxon>Pichiomycetes</taxon>
        <taxon>Metschnikowiaceae</taxon>
        <taxon>Metschnikowia</taxon>
    </lineage>
</organism>
<dbReference type="Gene3D" id="3.40.50.880">
    <property type="match status" value="1"/>
</dbReference>
<dbReference type="SUPFAM" id="SSF52317">
    <property type="entry name" value="Class I glutamine amidotransferase-like"/>
    <property type="match status" value="1"/>
</dbReference>
<name>A0A4P9ZET6_9ASCO</name>
<dbReference type="PROSITE" id="PS51733">
    <property type="entry name" value="BPL_LPL_CATALYTIC"/>
    <property type="match status" value="1"/>
</dbReference>
<evidence type="ECO:0000259" key="1">
    <source>
        <dbReference type="PROSITE" id="PS51733"/>
    </source>
</evidence>
<dbReference type="InterPro" id="IPR045864">
    <property type="entry name" value="aa-tRNA-synth_II/BPL/LPL"/>
</dbReference>
<dbReference type="GO" id="GO:0004077">
    <property type="term" value="F:biotin--[biotin carboxyl-carrier protein] ligase activity"/>
    <property type="evidence" value="ECO:0007669"/>
    <property type="project" value="TreeGrafter"/>
</dbReference>